<organism evidence="3 4">
    <name type="scientific">Chelonia mydas</name>
    <name type="common">Green sea-turtle</name>
    <name type="synonym">Chelonia agassizi</name>
    <dbReference type="NCBI Taxonomy" id="8469"/>
    <lineage>
        <taxon>Eukaryota</taxon>
        <taxon>Metazoa</taxon>
        <taxon>Chordata</taxon>
        <taxon>Craniata</taxon>
        <taxon>Vertebrata</taxon>
        <taxon>Euteleostomi</taxon>
        <taxon>Archelosauria</taxon>
        <taxon>Testudinata</taxon>
        <taxon>Testudines</taxon>
        <taxon>Cryptodira</taxon>
        <taxon>Durocryptodira</taxon>
        <taxon>Americhelydia</taxon>
        <taxon>Chelonioidea</taxon>
        <taxon>Cheloniidae</taxon>
        <taxon>Chelonia</taxon>
    </lineage>
</organism>
<evidence type="ECO:0000313" key="3">
    <source>
        <dbReference type="EMBL" id="EMP40368.1"/>
    </source>
</evidence>
<dbReference type="Proteomes" id="UP000031443">
    <property type="component" value="Unassembled WGS sequence"/>
</dbReference>
<protein>
    <submittedName>
        <fullName evidence="3">Uncharacterized protein</fullName>
    </submittedName>
</protein>
<dbReference type="AlphaFoldDB" id="M7C775"/>
<name>M7C775_CHEMY</name>
<keyword evidence="2" id="KW-1133">Transmembrane helix</keyword>
<keyword evidence="2" id="KW-0472">Membrane</keyword>
<dbReference type="EMBL" id="KB513064">
    <property type="protein sequence ID" value="EMP40368.1"/>
    <property type="molecule type" value="Genomic_DNA"/>
</dbReference>
<accession>M7C775</accession>
<reference evidence="4" key="1">
    <citation type="journal article" date="2013" name="Nat. Genet.">
        <title>The draft genomes of soft-shell turtle and green sea turtle yield insights into the development and evolution of the turtle-specific body plan.</title>
        <authorList>
            <person name="Wang Z."/>
            <person name="Pascual-Anaya J."/>
            <person name="Zadissa A."/>
            <person name="Li W."/>
            <person name="Niimura Y."/>
            <person name="Huang Z."/>
            <person name="Li C."/>
            <person name="White S."/>
            <person name="Xiong Z."/>
            <person name="Fang D."/>
            <person name="Wang B."/>
            <person name="Ming Y."/>
            <person name="Chen Y."/>
            <person name="Zheng Y."/>
            <person name="Kuraku S."/>
            <person name="Pignatelli M."/>
            <person name="Herrero J."/>
            <person name="Beal K."/>
            <person name="Nozawa M."/>
            <person name="Li Q."/>
            <person name="Wang J."/>
            <person name="Zhang H."/>
            <person name="Yu L."/>
            <person name="Shigenobu S."/>
            <person name="Wang J."/>
            <person name="Liu J."/>
            <person name="Flicek P."/>
            <person name="Searle S."/>
            <person name="Wang J."/>
            <person name="Kuratani S."/>
            <person name="Yin Y."/>
            <person name="Aken B."/>
            <person name="Zhang G."/>
            <person name="Irie N."/>
        </authorList>
    </citation>
    <scope>NUCLEOTIDE SEQUENCE [LARGE SCALE GENOMIC DNA]</scope>
</reference>
<proteinExistence type="predicted"/>
<evidence type="ECO:0000256" key="2">
    <source>
        <dbReference type="SAM" id="Phobius"/>
    </source>
</evidence>
<gene>
    <name evidence="3" type="ORF">UY3_02364</name>
</gene>
<keyword evidence="2" id="KW-0812">Transmembrane</keyword>
<evidence type="ECO:0000256" key="1">
    <source>
        <dbReference type="SAM" id="MobiDB-lite"/>
    </source>
</evidence>
<feature type="region of interest" description="Disordered" evidence="1">
    <location>
        <begin position="70"/>
        <end position="100"/>
    </location>
</feature>
<evidence type="ECO:0000313" key="4">
    <source>
        <dbReference type="Proteomes" id="UP000031443"/>
    </source>
</evidence>
<keyword evidence="4" id="KW-1185">Reference proteome</keyword>
<sequence length="139" mass="15225">MSGFICKELFTALSNCCNIPAAATILFLFALLALTETKENRKVNNVRNERNADQCRRLLDLLHEGIRCTQSKHRSIKPGIQPPAMDSPVPNTSEEGSPPAPQCIRPVVRYCPRALAAIVVFAPANDPSCLKRPAGLPLF</sequence>
<feature type="transmembrane region" description="Helical" evidence="2">
    <location>
        <begin position="12"/>
        <end position="34"/>
    </location>
</feature>